<dbReference type="InterPro" id="IPR018168">
    <property type="entry name" value="Ubi_Hdrlase_CS"/>
</dbReference>
<evidence type="ECO:0000313" key="9">
    <source>
        <dbReference type="EMBL" id="QDH14486.1"/>
    </source>
</evidence>
<feature type="domain" description="FAD-binding" evidence="8">
    <location>
        <begin position="16"/>
        <end position="391"/>
    </location>
</feature>
<gene>
    <name evidence="9" type="ORF">E3E12_07465</name>
</gene>
<dbReference type="UniPathway" id="UPA00232"/>
<dbReference type="PANTHER" id="PTHR43876:SF7">
    <property type="entry name" value="UBIQUINONE BIOSYNTHESIS MONOOXYGENASE COQ6, MITOCHONDRIAL"/>
    <property type="match status" value="1"/>
</dbReference>
<dbReference type="KEGG" id="swf:E3E12_07465"/>
<dbReference type="Proteomes" id="UP000318709">
    <property type="component" value="Chromosome"/>
</dbReference>
<dbReference type="NCBIfam" id="TIGR01988">
    <property type="entry name" value="Ubi-OHases"/>
    <property type="match status" value="1"/>
</dbReference>
<evidence type="ECO:0000256" key="1">
    <source>
        <dbReference type="ARBA" id="ARBA00001974"/>
    </source>
</evidence>
<keyword evidence="9" id="KW-0830">Ubiquinone</keyword>
<evidence type="ECO:0000256" key="7">
    <source>
        <dbReference type="ARBA" id="ARBA00023033"/>
    </source>
</evidence>
<reference evidence="9 10" key="1">
    <citation type="submission" date="2019-03" db="EMBL/GenBank/DDBJ databases">
        <title>The complete genome sequence of Swingsia_sp. F3b2 LMG30590(T).</title>
        <authorList>
            <person name="Chua K.-O."/>
            <person name="Chan K.-G."/>
            <person name="See-Too W.-S."/>
        </authorList>
    </citation>
    <scope>NUCLEOTIDE SEQUENCE [LARGE SCALE GENOMIC DNA]</scope>
    <source>
        <strain evidence="9 10">F3b2</strain>
    </source>
</reference>
<dbReference type="GO" id="GO:0006744">
    <property type="term" value="P:ubiquinone biosynthetic process"/>
    <property type="evidence" value="ECO:0007669"/>
    <property type="project" value="UniProtKB-UniPathway"/>
</dbReference>
<evidence type="ECO:0000259" key="8">
    <source>
        <dbReference type="Pfam" id="PF01494"/>
    </source>
</evidence>
<dbReference type="InterPro" id="IPR051205">
    <property type="entry name" value="UbiH/COQ6_monooxygenase"/>
</dbReference>
<keyword evidence="4" id="KW-0285">Flavoprotein</keyword>
<dbReference type="AlphaFoldDB" id="A0A4Y6UDA8"/>
<accession>A0A4Y6UDA8</accession>
<evidence type="ECO:0000256" key="6">
    <source>
        <dbReference type="ARBA" id="ARBA00023002"/>
    </source>
</evidence>
<proteinExistence type="inferred from homology"/>
<keyword evidence="6" id="KW-0560">Oxidoreductase</keyword>
<dbReference type="GO" id="GO:0004497">
    <property type="term" value="F:monooxygenase activity"/>
    <property type="evidence" value="ECO:0007669"/>
    <property type="project" value="UniProtKB-KW"/>
</dbReference>
<dbReference type="InterPro" id="IPR036188">
    <property type="entry name" value="FAD/NAD-bd_sf"/>
</dbReference>
<dbReference type="PROSITE" id="PS01304">
    <property type="entry name" value="UBIH"/>
    <property type="match status" value="1"/>
</dbReference>
<dbReference type="PRINTS" id="PR00420">
    <property type="entry name" value="RNGMNOXGNASE"/>
</dbReference>
<dbReference type="GO" id="GO:0016705">
    <property type="term" value="F:oxidoreductase activity, acting on paired donors, with incorporation or reduction of molecular oxygen"/>
    <property type="evidence" value="ECO:0007669"/>
    <property type="project" value="InterPro"/>
</dbReference>
<protein>
    <submittedName>
        <fullName evidence="9">Ubiquinone biosynthesis protein UbiH</fullName>
    </submittedName>
</protein>
<dbReference type="PROSITE" id="PS51257">
    <property type="entry name" value="PROKAR_LIPOPROTEIN"/>
    <property type="match status" value="1"/>
</dbReference>
<keyword evidence="5" id="KW-0274">FAD</keyword>
<dbReference type="Pfam" id="PF01494">
    <property type="entry name" value="FAD_binding_3"/>
    <property type="match status" value="1"/>
</dbReference>
<dbReference type="InterPro" id="IPR002938">
    <property type="entry name" value="FAD-bd"/>
</dbReference>
<evidence type="ECO:0000256" key="5">
    <source>
        <dbReference type="ARBA" id="ARBA00022827"/>
    </source>
</evidence>
<dbReference type="SUPFAM" id="SSF51905">
    <property type="entry name" value="FAD/NAD(P)-binding domain"/>
    <property type="match status" value="1"/>
</dbReference>
<keyword evidence="10" id="KW-1185">Reference proteome</keyword>
<evidence type="ECO:0000256" key="3">
    <source>
        <dbReference type="ARBA" id="ARBA00005349"/>
    </source>
</evidence>
<comment type="cofactor">
    <cofactor evidence="1">
        <name>FAD</name>
        <dbReference type="ChEBI" id="CHEBI:57692"/>
    </cofactor>
</comment>
<dbReference type="PANTHER" id="PTHR43876">
    <property type="entry name" value="UBIQUINONE BIOSYNTHESIS MONOOXYGENASE COQ6, MITOCHONDRIAL"/>
    <property type="match status" value="1"/>
</dbReference>
<dbReference type="OrthoDB" id="9796623at2"/>
<name>A0A4Y6UDA8_9PROT</name>
<dbReference type="GO" id="GO:0071949">
    <property type="term" value="F:FAD binding"/>
    <property type="evidence" value="ECO:0007669"/>
    <property type="project" value="InterPro"/>
</dbReference>
<dbReference type="EMBL" id="CP038231">
    <property type="protein sequence ID" value="QDH14486.1"/>
    <property type="molecule type" value="Genomic_DNA"/>
</dbReference>
<evidence type="ECO:0000256" key="4">
    <source>
        <dbReference type="ARBA" id="ARBA00022630"/>
    </source>
</evidence>
<dbReference type="InterPro" id="IPR010971">
    <property type="entry name" value="UbiH/COQ6"/>
</dbReference>
<sequence length="442" mass="47392">MAARSGAQQSSGGAFDVCINGAGPIGATIACLLARKGLRVAVVERNALPRAPRPELDGRAYALAEGVIPLLAESGIWTRLPRQAEPITTIDIIDSAGRPVADGLPGGLLGRALRQNLDKVTFTPGDAPEGHPFGWMVEAYDLLPAITHALEAARPAQPGAAGVTVFEQTEADFAFSPEGVTISLSPAGQEGYGQESARTITAPLAIACDGRRSALREAAGIPLTVLPYGKHALVVPLVHERPHHGSALEHFLPEGPFARLPLPPGPGGEFRSALVWTDTPERIHHLATLPAEAFLRQAQKRLGDRSLGALKLAGKRWRYPLTSQYAHRYKAERLLLAGDAAHGLHPVAGQGMNLGFRDVRLIVRLLGEAFSQGADLGSPELLARYQRQARPEDFAMLVGCDVMERLFSSRNPVAITARRLGMNVMARLPPLRRRFIAQAMGY</sequence>
<comment type="pathway">
    <text evidence="2">Cofactor biosynthesis; ubiquinone biosynthesis.</text>
</comment>
<evidence type="ECO:0000313" key="10">
    <source>
        <dbReference type="Proteomes" id="UP000318709"/>
    </source>
</evidence>
<comment type="similarity">
    <text evidence="3">Belongs to the UbiH/COQ6 family.</text>
</comment>
<organism evidence="9 10">
    <name type="scientific">Formicincola oecophyllae</name>
    <dbReference type="NCBI Taxonomy" id="2558361"/>
    <lineage>
        <taxon>Bacteria</taxon>
        <taxon>Pseudomonadati</taxon>
        <taxon>Pseudomonadota</taxon>
        <taxon>Alphaproteobacteria</taxon>
        <taxon>Acetobacterales</taxon>
        <taxon>Acetobacteraceae</taxon>
        <taxon>Formicincola</taxon>
    </lineage>
</organism>
<dbReference type="Gene3D" id="3.50.50.60">
    <property type="entry name" value="FAD/NAD(P)-binding domain"/>
    <property type="match status" value="2"/>
</dbReference>
<evidence type="ECO:0000256" key="2">
    <source>
        <dbReference type="ARBA" id="ARBA00004749"/>
    </source>
</evidence>
<keyword evidence="7" id="KW-0503">Monooxygenase</keyword>